<accession>A0ABN2MY15</accession>
<dbReference type="RefSeq" id="WP_344415372.1">
    <property type="nucleotide sequence ID" value="NZ_BAAAQK010000005.1"/>
</dbReference>
<comment type="caution">
    <text evidence="2">The sequence shown here is derived from an EMBL/GenBank/DDBJ whole genome shotgun (WGS) entry which is preliminary data.</text>
</comment>
<dbReference type="EMBL" id="BAAAQK010000005">
    <property type="protein sequence ID" value="GAA1843051.1"/>
    <property type="molecule type" value="Genomic_DNA"/>
</dbReference>
<feature type="region of interest" description="Disordered" evidence="1">
    <location>
        <begin position="45"/>
        <end position="69"/>
    </location>
</feature>
<evidence type="ECO:0008006" key="4">
    <source>
        <dbReference type="Google" id="ProtNLM"/>
    </source>
</evidence>
<evidence type="ECO:0000313" key="3">
    <source>
        <dbReference type="Proteomes" id="UP001500449"/>
    </source>
</evidence>
<proteinExistence type="predicted"/>
<reference evidence="2 3" key="1">
    <citation type="journal article" date="2019" name="Int. J. Syst. Evol. Microbiol.">
        <title>The Global Catalogue of Microorganisms (GCM) 10K type strain sequencing project: providing services to taxonomists for standard genome sequencing and annotation.</title>
        <authorList>
            <consortium name="The Broad Institute Genomics Platform"/>
            <consortium name="The Broad Institute Genome Sequencing Center for Infectious Disease"/>
            <person name="Wu L."/>
            <person name="Ma J."/>
        </authorList>
    </citation>
    <scope>NUCLEOTIDE SEQUENCE [LARGE SCALE GENOMIC DNA]</scope>
    <source>
        <strain evidence="2 3">JCM 16009</strain>
    </source>
</reference>
<evidence type="ECO:0000313" key="2">
    <source>
        <dbReference type="EMBL" id="GAA1843051.1"/>
    </source>
</evidence>
<keyword evidence="3" id="KW-1185">Reference proteome</keyword>
<gene>
    <name evidence="2" type="ORF">GCM10009836_23070</name>
</gene>
<protein>
    <recommendedName>
        <fullName evidence="4">Secreted protein</fullName>
    </recommendedName>
</protein>
<dbReference type="Proteomes" id="UP001500449">
    <property type="component" value="Unassembled WGS sequence"/>
</dbReference>
<evidence type="ECO:0000256" key="1">
    <source>
        <dbReference type="SAM" id="MobiDB-lite"/>
    </source>
</evidence>
<name>A0ABN2MY15_9PSEU</name>
<sequence length="300" mass="30390">MLTAVRLGSYAGVLGLVFGAAWGAGSLVGPTGPAAPPAVTAAPTPGMAGMSADHAMTEPDRPVAPGTNGLSSTAANYTLRPAATVLPAGTTTRLDLVIVAPDGQPATAFTGAPMQLLVVRRDGAGLQVLRPTMAPDGTWSTPLRLPTAGAWRVIASFTAEGEDPAVLGADVFAPGPFTPLTFPPARAAEVDGYQVRLDGDLEAGMASALYATISKGGRAVTDLEPEGGAFGQLVALRAGDLAYTPITAQTRGAAPADRSGPAIAFTADLPTDGTYRVFLLFRHAGEIHTADFTVTTTAAR</sequence>
<organism evidence="2 3">
    <name type="scientific">Pseudonocardia ailaonensis</name>
    <dbReference type="NCBI Taxonomy" id="367279"/>
    <lineage>
        <taxon>Bacteria</taxon>
        <taxon>Bacillati</taxon>
        <taxon>Actinomycetota</taxon>
        <taxon>Actinomycetes</taxon>
        <taxon>Pseudonocardiales</taxon>
        <taxon>Pseudonocardiaceae</taxon>
        <taxon>Pseudonocardia</taxon>
    </lineage>
</organism>